<organism evidence="1 2">
    <name type="scientific">Bacteroides oleiciplenus YIT 12058</name>
    <dbReference type="NCBI Taxonomy" id="742727"/>
    <lineage>
        <taxon>Bacteria</taxon>
        <taxon>Pseudomonadati</taxon>
        <taxon>Bacteroidota</taxon>
        <taxon>Bacteroidia</taxon>
        <taxon>Bacteroidales</taxon>
        <taxon>Bacteroidaceae</taxon>
        <taxon>Bacteroides</taxon>
    </lineage>
</organism>
<gene>
    <name evidence="1" type="ORF">HMPREF9447_03787</name>
</gene>
<proteinExistence type="predicted"/>
<dbReference type="STRING" id="742727.HMPREF9447_03787"/>
<keyword evidence="2" id="KW-1185">Reference proteome</keyword>
<sequence>MFCLNLVVFYLWLRMAIGRIRAKIVGNIRIT</sequence>
<name>K9DWV6_9BACE</name>
<comment type="caution">
    <text evidence="1">The sequence shown here is derived from an EMBL/GenBank/DDBJ whole genome shotgun (WGS) entry which is preliminary data.</text>
</comment>
<accession>K9DWV6</accession>
<dbReference type="HOGENOM" id="CLU_3395148_0_0_10"/>
<dbReference type="AlphaFoldDB" id="K9DWV6"/>
<reference evidence="1 2" key="1">
    <citation type="submission" date="2012-09" db="EMBL/GenBank/DDBJ databases">
        <title>The Genome Sequence of Bacteroides oleiciplenus YIT 12058.</title>
        <authorList>
            <consortium name="The Broad Institute Genome Sequencing Platform"/>
            <person name="Earl A."/>
            <person name="Ward D."/>
            <person name="Feldgarden M."/>
            <person name="Gevers D."/>
            <person name="Morotomi M."/>
            <person name="Walker B."/>
            <person name="Young S.K."/>
            <person name="Zeng Q."/>
            <person name="Gargeya S."/>
            <person name="Fitzgerald M."/>
            <person name="Haas B."/>
            <person name="Abouelleil A."/>
            <person name="Alvarado L."/>
            <person name="Arachchi H.M."/>
            <person name="Berlin A.M."/>
            <person name="Chapman S.B."/>
            <person name="Goldberg J."/>
            <person name="Griggs A."/>
            <person name="Gujja S."/>
            <person name="Hansen M."/>
            <person name="Howarth C."/>
            <person name="Imamovic A."/>
            <person name="Larimer J."/>
            <person name="McCowen C."/>
            <person name="Montmayeur A."/>
            <person name="Murphy C."/>
            <person name="Neiman D."/>
            <person name="Pearson M."/>
            <person name="Priest M."/>
            <person name="Roberts A."/>
            <person name="Saif S."/>
            <person name="Shea T."/>
            <person name="Sisk P."/>
            <person name="Sykes S."/>
            <person name="Wortman J."/>
            <person name="Nusbaum C."/>
            <person name="Birren B."/>
        </authorList>
    </citation>
    <scope>NUCLEOTIDE SEQUENCE [LARGE SCALE GENOMIC DNA]</scope>
    <source>
        <strain evidence="1 2">YIT 12058</strain>
    </source>
</reference>
<dbReference type="EMBL" id="ADLF01000016">
    <property type="protein sequence ID" value="EKU88913.1"/>
    <property type="molecule type" value="Genomic_DNA"/>
</dbReference>
<evidence type="ECO:0000313" key="1">
    <source>
        <dbReference type="EMBL" id="EKU88913.1"/>
    </source>
</evidence>
<evidence type="ECO:0000313" key="2">
    <source>
        <dbReference type="Proteomes" id="UP000009872"/>
    </source>
</evidence>
<dbReference type="Proteomes" id="UP000009872">
    <property type="component" value="Unassembled WGS sequence"/>
</dbReference>
<protein>
    <submittedName>
        <fullName evidence="1">Uncharacterized protein</fullName>
    </submittedName>
</protein>